<protein>
    <submittedName>
        <fullName evidence="6">LysR family transcriptional regulator</fullName>
    </submittedName>
</protein>
<dbReference type="CDD" id="cd08422">
    <property type="entry name" value="PBP2_CrgA_like"/>
    <property type="match status" value="1"/>
</dbReference>
<dbReference type="SUPFAM" id="SSF46785">
    <property type="entry name" value="Winged helix' DNA-binding domain"/>
    <property type="match status" value="1"/>
</dbReference>
<dbReference type="PRINTS" id="PR00039">
    <property type="entry name" value="HTHLYSR"/>
</dbReference>
<reference evidence="6 7" key="1">
    <citation type="submission" date="2020-04" db="EMBL/GenBank/DDBJ databases">
        <title>Massilia sp. RP-1-19 isolated from soil.</title>
        <authorList>
            <person name="Dahal R.H."/>
        </authorList>
    </citation>
    <scope>NUCLEOTIDE SEQUENCE [LARGE SCALE GENOMIC DNA]</scope>
    <source>
        <strain evidence="6 7">RP-1-19</strain>
    </source>
</reference>
<evidence type="ECO:0000313" key="6">
    <source>
        <dbReference type="EMBL" id="NML62630.1"/>
    </source>
</evidence>
<dbReference type="GO" id="GO:0043565">
    <property type="term" value="F:sequence-specific DNA binding"/>
    <property type="evidence" value="ECO:0007669"/>
    <property type="project" value="TreeGrafter"/>
</dbReference>
<name>A0A848HR57_9BURK</name>
<dbReference type="InterPro" id="IPR036390">
    <property type="entry name" value="WH_DNA-bd_sf"/>
</dbReference>
<evidence type="ECO:0000256" key="1">
    <source>
        <dbReference type="ARBA" id="ARBA00009437"/>
    </source>
</evidence>
<keyword evidence="2" id="KW-0805">Transcription regulation</keyword>
<dbReference type="AlphaFoldDB" id="A0A848HR57"/>
<dbReference type="InterPro" id="IPR058163">
    <property type="entry name" value="LysR-type_TF_proteobact-type"/>
</dbReference>
<sequence>MDKFQEMQAFVAVVDAGSFVRAAEALGSSKAAVSRYVSELEDRLGVRLLNRTTRSLSMTDDGHAFYYHCTELLAALEEAEGDLSTRSVEASGLLRVSAPVTFGILHLAPLWGDFLERYPKVRLDVSLSDRAVDLVEDGFDLAIRISSVMQPSLIARRLATTRLVLCAAPSYLERRGTPQHARELAQHDVVAYTYGAFRDEWTFDGPDGEVTVKVSPRLYANNGDTCRAAALRGQGVILQPDFLVGGDLRSGELVEILPEYRTGELGVYALYASRRHLPLKLRYLIDFLAEAFRPAA</sequence>
<dbReference type="PANTHER" id="PTHR30537:SF35">
    <property type="entry name" value="TRANSCRIPTIONAL REGULATORY PROTEIN"/>
    <property type="match status" value="1"/>
</dbReference>
<keyword evidence="3" id="KW-0238">DNA-binding</keyword>
<accession>A0A848HR57</accession>
<keyword evidence="4" id="KW-0804">Transcription</keyword>
<dbReference type="Pfam" id="PF03466">
    <property type="entry name" value="LysR_substrate"/>
    <property type="match status" value="1"/>
</dbReference>
<dbReference type="SUPFAM" id="SSF53850">
    <property type="entry name" value="Periplasmic binding protein-like II"/>
    <property type="match status" value="1"/>
</dbReference>
<dbReference type="Proteomes" id="UP000583752">
    <property type="component" value="Unassembled WGS sequence"/>
</dbReference>
<dbReference type="PROSITE" id="PS50931">
    <property type="entry name" value="HTH_LYSR"/>
    <property type="match status" value="1"/>
</dbReference>
<proteinExistence type="inferred from homology"/>
<comment type="similarity">
    <text evidence="1">Belongs to the LysR transcriptional regulatory family.</text>
</comment>
<dbReference type="FunFam" id="3.40.190.290:FF:000001">
    <property type="entry name" value="Transcriptional regulator, LysR family"/>
    <property type="match status" value="1"/>
</dbReference>
<evidence type="ECO:0000313" key="7">
    <source>
        <dbReference type="Proteomes" id="UP000583752"/>
    </source>
</evidence>
<evidence type="ECO:0000256" key="3">
    <source>
        <dbReference type="ARBA" id="ARBA00023125"/>
    </source>
</evidence>
<evidence type="ECO:0000256" key="4">
    <source>
        <dbReference type="ARBA" id="ARBA00023163"/>
    </source>
</evidence>
<feature type="domain" description="HTH lysR-type" evidence="5">
    <location>
        <begin position="1"/>
        <end position="59"/>
    </location>
</feature>
<dbReference type="GO" id="GO:0006351">
    <property type="term" value="P:DNA-templated transcription"/>
    <property type="evidence" value="ECO:0007669"/>
    <property type="project" value="TreeGrafter"/>
</dbReference>
<keyword evidence="7" id="KW-1185">Reference proteome</keyword>
<dbReference type="Gene3D" id="3.40.190.290">
    <property type="match status" value="1"/>
</dbReference>
<evidence type="ECO:0000256" key="2">
    <source>
        <dbReference type="ARBA" id="ARBA00023015"/>
    </source>
</evidence>
<dbReference type="InterPro" id="IPR000847">
    <property type="entry name" value="LysR_HTH_N"/>
</dbReference>
<dbReference type="EMBL" id="JABBGG010000009">
    <property type="protein sequence ID" value="NML62630.1"/>
    <property type="molecule type" value="Genomic_DNA"/>
</dbReference>
<dbReference type="Pfam" id="PF00126">
    <property type="entry name" value="HTH_1"/>
    <property type="match status" value="1"/>
</dbReference>
<dbReference type="InterPro" id="IPR005119">
    <property type="entry name" value="LysR_subst-bd"/>
</dbReference>
<dbReference type="Gene3D" id="1.10.10.10">
    <property type="entry name" value="Winged helix-like DNA-binding domain superfamily/Winged helix DNA-binding domain"/>
    <property type="match status" value="1"/>
</dbReference>
<dbReference type="InterPro" id="IPR036388">
    <property type="entry name" value="WH-like_DNA-bd_sf"/>
</dbReference>
<dbReference type="RefSeq" id="WP_169467781.1">
    <property type="nucleotide sequence ID" value="NZ_JABBGG010000009.1"/>
</dbReference>
<dbReference type="PANTHER" id="PTHR30537">
    <property type="entry name" value="HTH-TYPE TRANSCRIPTIONAL REGULATOR"/>
    <property type="match status" value="1"/>
</dbReference>
<organism evidence="6 7">
    <name type="scientific">Massilia polaris</name>
    <dbReference type="NCBI Taxonomy" id="2728846"/>
    <lineage>
        <taxon>Bacteria</taxon>
        <taxon>Pseudomonadati</taxon>
        <taxon>Pseudomonadota</taxon>
        <taxon>Betaproteobacteria</taxon>
        <taxon>Burkholderiales</taxon>
        <taxon>Oxalobacteraceae</taxon>
        <taxon>Telluria group</taxon>
        <taxon>Massilia</taxon>
    </lineage>
</organism>
<dbReference type="FunFam" id="1.10.10.10:FF:000001">
    <property type="entry name" value="LysR family transcriptional regulator"/>
    <property type="match status" value="1"/>
</dbReference>
<gene>
    <name evidence="6" type="ORF">HHL21_16410</name>
</gene>
<evidence type="ECO:0000259" key="5">
    <source>
        <dbReference type="PROSITE" id="PS50931"/>
    </source>
</evidence>
<dbReference type="GO" id="GO:0003700">
    <property type="term" value="F:DNA-binding transcription factor activity"/>
    <property type="evidence" value="ECO:0007669"/>
    <property type="project" value="InterPro"/>
</dbReference>
<comment type="caution">
    <text evidence="6">The sequence shown here is derived from an EMBL/GenBank/DDBJ whole genome shotgun (WGS) entry which is preliminary data.</text>
</comment>